<evidence type="ECO:0000259" key="1">
    <source>
        <dbReference type="Pfam" id="PF10686"/>
    </source>
</evidence>
<evidence type="ECO:0000313" key="3">
    <source>
        <dbReference type="Proteomes" id="UP000501275"/>
    </source>
</evidence>
<protein>
    <submittedName>
        <fullName evidence="2">Putative GTP-binding protein</fullName>
    </submittedName>
</protein>
<dbReference type="Proteomes" id="UP000501275">
    <property type="component" value="Segment"/>
</dbReference>
<organism evidence="2 3">
    <name type="scientific">Salmonella phage barely</name>
    <dbReference type="NCBI Taxonomy" id="2713278"/>
    <lineage>
        <taxon>Viruses</taxon>
        <taxon>Duplodnaviria</taxon>
        <taxon>Heunggongvirae</taxon>
        <taxon>Uroviricota</taxon>
        <taxon>Caudoviricetes</taxon>
        <taxon>Pantevenvirales</taxon>
        <taxon>Ackermannviridae</taxon>
        <taxon>Cvivirinae</taxon>
        <taxon>Kuttervirus</taxon>
        <taxon>Kuttervirus barely</taxon>
    </lineage>
</organism>
<feature type="domain" description="YspA cpYpsA-related SLOG" evidence="1">
    <location>
        <begin position="20"/>
        <end position="72"/>
    </location>
</feature>
<gene>
    <name evidence="2" type="ORF">barely_34</name>
</gene>
<keyword evidence="3" id="KW-1185">Reference proteome</keyword>
<proteinExistence type="predicted"/>
<dbReference type="Pfam" id="PF10686">
    <property type="entry name" value="YAcAr"/>
    <property type="match status" value="1"/>
</dbReference>
<name>A0A6G8RNW0_9CAUD</name>
<dbReference type="EMBL" id="MT074477">
    <property type="protein sequence ID" value="QIO03042.1"/>
    <property type="molecule type" value="Genomic_DNA"/>
</dbReference>
<dbReference type="InterPro" id="IPR019627">
    <property type="entry name" value="YAcAr"/>
</dbReference>
<accession>A0A6G8RNW0</accession>
<sequence length="155" mass="17525">MQPVRHQQSWGAVSSMKKYIVLITGSRSITERDKIFAKLDELLIPHEIETFIEGEAVGVDLISRDWCEINYVHITPMPIPQNYHTLYGKGAGNQRNKDMLDKALTLAKQKDLEVFGIALWDGSSTGTQDMIKRMKKAGINVNITLMGKPKTKRLL</sequence>
<reference evidence="2 3" key="1">
    <citation type="submission" date="2020-02" db="EMBL/GenBank/DDBJ databases">
        <authorList>
            <person name="Olsen N.S."/>
            <person name="Forero-Junco L."/>
            <person name="Kot W."/>
            <person name="Hansen L.H."/>
        </authorList>
    </citation>
    <scope>NUCLEOTIDE SEQUENCE [LARGE SCALE GENOMIC DNA]</scope>
</reference>
<evidence type="ECO:0000313" key="2">
    <source>
        <dbReference type="EMBL" id="QIO03042.1"/>
    </source>
</evidence>